<evidence type="ECO:0000313" key="2">
    <source>
        <dbReference type="Proteomes" id="UP001241377"/>
    </source>
</evidence>
<proteinExistence type="predicted"/>
<gene>
    <name evidence="1" type="ORF">QFC19_006586</name>
</gene>
<accession>A0ACC2VFH5</accession>
<dbReference type="Proteomes" id="UP001241377">
    <property type="component" value="Unassembled WGS sequence"/>
</dbReference>
<sequence length="264" mass="28925">MLRRIFTIVPLILLLGSTLLLVFMNIVGANNSSILGDFYWSEAETSSISKANFPKTRWTSYNMCGVKDGRNSNCLSAAPAYPFSPQDNFSTKQGIPKSFVSHRDTYYYLTRFSYVFFLIGIFFTVVALIPVALSICLSGFVSGILSSLAVGLALLFVAAGASVMTAAHVKGRNAFRNAGMSANLGVKMFAITWAAVACLLLSFIFMCVVSGTAGARKVQKRTEPYEDKPARSTSSSSFDRTAVEPYGSQQAQPKHFFKFRRNEV</sequence>
<dbReference type="EMBL" id="JASBWR010000081">
    <property type="protein sequence ID" value="KAJ9097909.1"/>
    <property type="molecule type" value="Genomic_DNA"/>
</dbReference>
<evidence type="ECO:0000313" key="1">
    <source>
        <dbReference type="EMBL" id="KAJ9097909.1"/>
    </source>
</evidence>
<reference evidence="1" key="1">
    <citation type="submission" date="2023-04" db="EMBL/GenBank/DDBJ databases">
        <title>Draft Genome sequencing of Naganishia species isolated from polar environments using Oxford Nanopore Technology.</title>
        <authorList>
            <person name="Leo P."/>
            <person name="Venkateswaran K."/>
        </authorList>
    </citation>
    <scope>NUCLEOTIDE SEQUENCE</scope>
    <source>
        <strain evidence="1">MNA-CCFEE 5261</strain>
    </source>
</reference>
<comment type="caution">
    <text evidence="1">The sequence shown here is derived from an EMBL/GenBank/DDBJ whole genome shotgun (WGS) entry which is preliminary data.</text>
</comment>
<keyword evidence="2" id="KW-1185">Reference proteome</keyword>
<organism evidence="1 2">
    <name type="scientific">Naganishia cerealis</name>
    <dbReference type="NCBI Taxonomy" id="610337"/>
    <lineage>
        <taxon>Eukaryota</taxon>
        <taxon>Fungi</taxon>
        <taxon>Dikarya</taxon>
        <taxon>Basidiomycota</taxon>
        <taxon>Agaricomycotina</taxon>
        <taxon>Tremellomycetes</taxon>
        <taxon>Filobasidiales</taxon>
        <taxon>Filobasidiaceae</taxon>
        <taxon>Naganishia</taxon>
    </lineage>
</organism>
<protein>
    <submittedName>
        <fullName evidence="1">Uncharacterized protein</fullName>
    </submittedName>
</protein>
<name>A0ACC2VFH5_9TREE</name>